<keyword evidence="4" id="KW-1185">Reference proteome</keyword>
<comment type="similarity">
    <text evidence="1">Belongs to the IST1 family.</text>
</comment>
<organism evidence="3 4">
    <name type="scientific">Anisodus tanguticus</name>
    <dbReference type="NCBI Taxonomy" id="243964"/>
    <lineage>
        <taxon>Eukaryota</taxon>
        <taxon>Viridiplantae</taxon>
        <taxon>Streptophyta</taxon>
        <taxon>Embryophyta</taxon>
        <taxon>Tracheophyta</taxon>
        <taxon>Spermatophyta</taxon>
        <taxon>Magnoliopsida</taxon>
        <taxon>eudicotyledons</taxon>
        <taxon>Gunneridae</taxon>
        <taxon>Pentapetalae</taxon>
        <taxon>asterids</taxon>
        <taxon>lamiids</taxon>
        <taxon>Solanales</taxon>
        <taxon>Solanaceae</taxon>
        <taxon>Solanoideae</taxon>
        <taxon>Hyoscyameae</taxon>
        <taxon>Anisodus</taxon>
    </lineage>
</organism>
<dbReference type="InterPro" id="IPR005061">
    <property type="entry name" value="Ist1"/>
</dbReference>
<proteinExistence type="inferred from homology"/>
<feature type="compositionally biased region" description="Basic and acidic residues" evidence="2">
    <location>
        <begin position="185"/>
        <end position="204"/>
    </location>
</feature>
<dbReference type="PANTHER" id="PTHR12161:SF88">
    <property type="entry name" value="REGULATOR OF VPS4 ACTIVITY IN THE MVB PATHWAY PROTEIN"/>
    <property type="match status" value="1"/>
</dbReference>
<dbReference type="GO" id="GO:0015031">
    <property type="term" value="P:protein transport"/>
    <property type="evidence" value="ECO:0007669"/>
    <property type="project" value="InterPro"/>
</dbReference>
<sequence>MLDAWKKNKFYSKCKSTTRQTKTRIEMIRKKRNATQKYLKNDIADLIKSGLDVHAYDRTEGLLVELNLLSCYDFLDQYCEQILGHLETISRQRECPENCKEPVGSLMFAAARLADLPELRQLRTMFNERYGNSLECHVNKHFAEKLKPVPHKADVKLQLMQDIAAESGVEWNSIALQQKLYEQKHKDVSDNNKESEDALSNHENMRHHHTKSIESTTKSSSEYNGDDDEVENAKPKQKSVRRKHMDPHENHGIKIPNGEVSRQRNRDGPSGRAASLPVELERISPEELMKGHIRANSCTPDMGHIHPRVPNYEEVVAHLENLSGKSKE</sequence>
<dbReference type="FunFam" id="1.20.1260.60:FF:000002">
    <property type="entry name" value="Vacuolar protein sorting-associated protein IST1"/>
    <property type="match status" value="1"/>
</dbReference>
<evidence type="ECO:0000256" key="1">
    <source>
        <dbReference type="ARBA" id="ARBA00005536"/>
    </source>
</evidence>
<dbReference type="PANTHER" id="PTHR12161">
    <property type="entry name" value="IST1 FAMILY MEMBER"/>
    <property type="match status" value="1"/>
</dbReference>
<comment type="caution">
    <text evidence="3">The sequence shown here is derived from an EMBL/GenBank/DDBJ whole genome shotgun (WGS) entry which is preliminary data.</text>
</comment>
<feature type="region of interest" description="Disordered" evidence="2">
    <location>
        <begin position="185"/>
        <end position="278"/>
    </location>
</feature>
<evidence type="ECO:0000313" key="4">
    <source>
        <dbReference type="Proteomes" id="UP001291623"/>
    </source>
</evidence>
<feature type="compositionally biased region" description="Low complexity" evidence="2">
    <location>
        <begin position="213"/>
        <end position="222"/>
    </location>
</feature>
<dbReference type="InterPro" id="IPR042277">
    <property type="entry name" value="IST1-like"/>
</dbReference>
<dbReference type="Proteomes" id="UP001291623">
    <property type="component" value="Unassembled WGS sequence"/>
</dbReference>
<dbReference type="Pfam" id="PF03398">
    <property type="entry name" value="Ist1"/>
    <property type="match status" value="1"/>
</dbReference>
<dbReference type="AlphaFoldDB" id="A0AAE1QMZ8"/>
<dbReference type="EMBL" id="JAVYJV010000119">
    <property type="protein sequence ID" value="KAK4336560.1"/>
    <property type="molecule type" value="Genomic_DNA"/>
</dbReference>
<evidence type="ECO:0008006" key="5">
    <source>
        <dbReference type="Google" id="ProtNLM"/>
    </source>
</evidence>
<evidence type="ECO:0000256" key="2">
    <source>
        <dbReference type="SAM" id="MobiDB-lite"/>
    </source>
</evidence>
<protein>
    <recommendedName>
        <fullName evidence="5">IST1-like protein</fullName>
    </recommendedName>
</protein>
<evidence type="ECO:0000313" key="3">
    <source>
        <dbReference type="EMBL" id="KAK4336560.1"/>
    </source>
</evidence>
<reference evidence="3" key="1">
    <citation type="submission" date="2023-12" db="EMBL/GenBank/DDBJ databases">
        <title>Genome assembly of Anisodus tanguticus.</title>
        <authorList>
            <person name="Wang Y.-J."/>
        </authorList>
    </citation>
    <scope>NUCLEOTIDE SEQUENCE</scope>
    <source>
        <strain evidence="3">KB-2021</strain>
        <tissue evidence="3">Leaf</tissue>
    </source>
</reference>
<accession>A0AAE1QMZ8</accession>
<feature type="compositionally biased region" description="Basic residues" evidence="2">
    <location>
        <begin position="235"/>
        <end position="245"/>
    </location>
</feature>
<name>A0AAE1QMZ8_9SOLA</name>
<gene>
    <name evidence="3" type="ORF">RND71_044078</name>
</gene>
<dbReference type="Gene3D" id="1.20.1260.60">
    <property type="entry name" value="Vacuolar protein sorting-associated protein Ist1"/>
    <property type="match status" value="1"/>
</dbReference>